<protein>
    <submittedName>
        <fullName evidence="3">Uncharacterized protein</fullName>
    </submittedName>
</protein>
<evidence type="ECO:0000313" key="2">
    <source>
        <dbReference type="EMBL" id="KAB2066453.1"/>
    </source>
</evidence>
<organism evidence="3 4">
    <name type="scientific">Gossypium barbadense</name>
    <name type="common">Sea Island cotton</name>
    <name type="synonym">Hibiscus barbadensis</name>
    <dbReference type="NCBI Taxonomy" id="3634"/>
    <lineage>
        <taxon>Eukaryota</taxon>
        <taxon>Viridiplantae</taxon>
        <taxon>Streptophyta</taxon>
        <taxon>Embryophyta</taxon>
        <taxon>Tracheophyta</taxon>
        <taxon>Spermatophyta</taxon>
        <taxon>Magnoliopsida</taxon>
        <taxon>eudicotyledons</taxon>
        <taxon>Gunneridae</taxon>
        <taxon>Pentapetalae</taxon>
        <taxon>rosids</taxon>
        <taxon>malvids</taxon>
        <taxon>Malvales</taxon>
        <taxon>Malvaceae</taxon>
        <taxon>Malvoideae</taxon>
        <taxon>Gossypium</taxon>
    </lineage>
</organism>
<proteinExistence type="predicted"/>
<dbReference type="AlphaFoldDB" id="A0A2P5WH93"/>
<evidence type="ECO:0000256" key="1">
    <source>
        <dbReference type="SAM" id="MobiDB-lite"/>
    </source>
</evidence>
<gene>
    <name evidence="2" type="ORF">ES319_A09G161200v1</name>
    <name evidence="3" type="ORF">GOBAR_AA30218</name>
</gene>
<feature type="region of interest" description="Disordered" evidence="1">
    <location>
        <begin position="1"/>
        <end position="30"/>
    </location>
</feature>
<evidence type="ECO:0000313" key="5">
    <source>
        <dbReference type="Proteomes" id="UP000327439"/>
    </source>
</evidence>
<sequence>MAEESDFADKVPPSFYEMDMDKGARPWSNPQDRLRQMQRSLQNSWQKTWVAKSQADSHCWRCNSSSTNYPTASA</sequence>
<dbReference type="Proteomes" id="UP000239757">
    <property type="component" value="Unassembled WGS sequence"/>
</dbReference>
<dbReference type="Proteomes" id="UP000327439">
    <property type="component" value="Chromosome A09"/>
</dbReference>
<dbReference type="OrthoDB" id="1722435at2759"/>
<dbReference type="EMBL" id="CM018210">
    <property type="protein sequence ID" value="KAB2066453.1"/>
    <property type="molecule type" value="Genomic_DNA"/>
</dbReference>
<reference evidence="2 5" key="2">
    <citation type="submission" date="2019-06" db="EMBL/GenBank/DDBJ databases">
        <title>WGS assembly of Gossypium barbadense.</title>
        <authorList>
            <person name="Chen Z.J."/>
            <person name="Sreedasyam A."/>
            <person name="Ando A."/>
            <person name="Song Q."/>
            <person name="De L."/>
            <person name="Hulse-Kemp A."/>
            <person name="Ding M."/>
            <person name="Ye W."/>
            <person name="Kirkbride R."/>
            <person name="Jenkins J."/>
            <person name="Plott C."/>
            <person name="Lovell J."/>
            <person name="Lin Y.-M."/>
            <person name="Vaughn R."/>
            <person name="Liu B."/>
            <person name="Li W."/>
            <person name="Simpson S."/>
            <person name="Scheffler B."/>
            <person name="Saski C."/>
            <person name="Grover C."/>
            <person name="Hu G."/>
            <person name="Conover J."/>
            <person name="Carlson J."/>
            <person name="Shu S."/>
            <person name="Boston L."/>
            <person name="Williams M."/>
            <person name="Peterson D."/>
            <person name="Mcgee K."/>
            <person name="Jones D."/>
            <person name="Wendel J."/>
            <person name="Stelly D."/>
            <person name="Grimwood J."/>
            <person name="Schmutz J."/>
        </authorList>
    </citation>
    <scope>NUCLEOTIDE SEQUENCE [LARGE SCALE GENOMIC DNA]</scope>
    <source>
        <strain evidence="2">1400233.01</strain>
    </source>
</reference>
<evidence type="ECO:0000313" key="4">
    <source>
        <dbReference type="Proteomes" id="UP000239757"/>
    </source>
</evidence>
<accession>A0A2P5WH93</accession>
<keyword evidence="5" id="KW-1185">Reference proteome</keyword>
<name>A0A2P5WH93_GOSBA</name>
<reference evidence="3 4" key="1">
    <citation type="submission" date="2015-01" db="EMBL/GenBank/DDBJ databases">
        <title>Genome of allotetraploid Gossypium barbadense reveals genomic plasticity and fiber elongation in cotton evolution.</title>
        <authorList>
            <person name="Chen X."/>
            <person name="Liu X."/>
            <person name="Zhao B."/>
            <person name="Zheng H."/>
            <person name="Hu Y."/>
            <person name="Lu G."/>
            <person name="Yang C."/>
            <person name="Chen J."/>
            <person name="Shan C."/>
            <person name="Zhang L."/>
            <person name="Zhou Y."/>
            <person name="Wang L."/>
            <person name="Guo W."/>
            <person name="Bai Y."/>
            <person name="Ruan J."/>
            <person name="Shangguan X."/>
            <person name="Mao Y."/>
            <person name="Jiang J."/>
            <person name="Zhu Y."/>
            <person name="Lei J."/>
            <person name="Kang H."/>
            <person name="Chen S."/>
            <person name="He X."/>
            <person name="Wang R."/>
            <person name="Wang Y."/>
            <person name="Chen J."/>
            <person name="Wang L."/>
            <person name="Yu S."/>
            <person name="Wang B."/>
            <person name="Wei J."/>
            <person name="Song S."/>
            <person name="Lu X."/>
            <person name="Gao Z."/>
            <person name="Gu W."/>
            <person name="Deng X."/>
            <person name="Ma D."/>
            <person name="Wang S."/>
            <person name="Liang W."/>
            <person name="Fang L."/>
            <person name="Cai C."/>
            <person name="Zhu X."/>
            <person name="Zhou B."/>
            <person name="Zhang Y."/>
            <person name="Chen Z."/>
            <person name="Xu S."/>
            <person name="Zhu R."/>
            <person name="Wang S."/>
            <person name="Zhang T."/>
            <person name="Zhao G."/>
        </authorList>
    </citation>
    <scope>NUCLEOTIDE SEQUENCE [LARGE SCALE GENOMIC DNA]</scope>
    <source>
        <strain evidence="4">cv. Xinhai21</strain>
        <tissue evidence="3">Leaf</tissue>
    </source>
</reference>
<evidence type="ECO:0000313" key="3">
    <source>
        <dbReference type="EMBL" id="PPR90460.1"/>
    </source>
</evidence>
<dbReference type="EMBL" id="KZ667619">
    <property type="protein sequence ID" value="PPR90460.1"/>
    <property type="molecule type" value="Genomic_DNA"/>
</dbReference>